<dbReference type="GO" id="GO:0005886">
    <property type="term" value="C:plasma membrane"/>
    <property type="evidence" value="ECO:0007669"/>
    <property type="project" value="UniProtKB-SubCell"/>
</dbReference>
<evidence type="ECO:0000259" key="8">
    <source>
        <dbReference type="Pfam" id="PF06808"/>
    </source>
</evidence>
<keyword evidence="5 7" id="KW-1133">Transmembrane helix</keyword>
<gene>
    <name evidence="9" type="ORF">IRY55_04830</name>
</gene>
<feature type="transmembrane region" description="Helical" evidence="7">
    <location>
        <begin position="315"/>
        <end position="345"/>
    </location>
</feature>
<keyword evidence="4 7" id="KW-0812">Transmembrane</keyword>
<dbReference type="GO" id="GO:0022857">
    <property type="term" value="F:transmembrane transporter activity"/>
    <property type="evidence" value="ECO:0007669"/>
    <property type="project" value="TreeGrafter"/>
</dbReference>
<dbReference type="EMBL" id="JADKPV010000001">
    <property type="protein sequence ID" value="MBF4500683.1"/>
    <property type="molecule type" value="Genomic_DNA"/>
</dbReference>
<dbReference type="NCBIfam" id="TIGR00786">
    <property type="entry name" value="dctM"/>
    <property type="match status" value="1"/>
</dbReference>
<accession>A0A8J7KH67</accession>
<dbReference type="PIRSF" id="PIRSF006066">
    <property type="entry name" value="HI0050"/>
    <property type="match status" value="1"/>
</dbReference>
<dbReference type="InterPro" id="IPR010656">
    <property type="entry name" value="DctM"/>
</dbReference>
<dbReference type="RefSeq" id="WP_194562110.1">
    <property type="nucleotide sequence ID" value="NZ_JADKPV010000001.1"/>
</dbReference>
<dbReference type="Pfam" id="PF06808">
    <property type="entry name" value="DctM"/>
    <property type="match status" value="1"/>
</dbReference>
<feature type="transmembrane region" description="Helical" evidence="7">
    <location>
        <begin position="172"/>
        <end position="193"/>
    </location>
</feature>
<organism evidence="9 10">
    <name type="scientific">Savagea serpentis</name>
    <dbReference type="NCBI Taxonomy" id="2785297"/>
    <lineage>
        <taxon>Bacteria</taxon>
        <taxon>Bacillati</taxon>
        <taxon>Bacillota</taxon>
        <taxon>Bacilli</taxon>
        <taxon>Bacillales</taxon>
        <taxon>Caryophanaceae</taxon>
        <taxon>Savagea</taxon>
    </lineage>
</organism>
<feature type="transmembrane region" description="Helical" evidence="7">
    <location>
        <begin position="357"/>
        <end position="377"/>
    </location>
</feature>
<keyword evidence="10" id="KW-1185">Reference proteome</keyword>
<dbReference type="PANTHER" id="PTHR33362:SF3">
    <property type="entry name" value="SIALIC ACID TRAP TRANSPORTER PERMEASE PROTEIN SIAT"/>
    <property type="match status" value="1"/>
</dbReference>
<feature type="transmembrane region" description="Helical" evidence="7">
    <location>
        <begin position="96"/>
        <end position="125"/>
    </location>
</feature>
<dbReference type="InterPro" id="IPR004681">
    <property type="entry name" value="TRAP_DctM"/>
</dbReference>
<feature type="domain" description="TRAP C4-dicarboxylate transport system permease DctM subunit" evidence="8">
    <location>
        <begin position="8"/>
        <end position="418"/>
    </location>
</feature>
<keyword evidence="3" id="KW-0997">Cell inner membrane</keyword>
<protein>
    <submittedName>
        <fullName evidence="9">TRAP transporter large permease</fullName>
    </submittedName>
</protein>
<feature type="transmembrane region" description="Helical" evidence="7">
    <location>
        <begin position="242"/>
        <end position="258"/>
    </location>
</feature>
<feature type="transmembrane region" description="Helical" evidence="7">
    <location>
        <begin position="397"/>
        <end position="422"/>
    </location>
</feature>
<keyword evidence="6 7" id="KW-0472">Membrane</keyword>
<evidence type="ECO:0000313" key="9">
    <source>
        <dbReference type="EMBL" id="MBF4500683.1"/>
    </source>
</evidence>
<comment type="caution">
    <text evidence="9">The sequence shown here is derived from an EMBL/GenBank/DDBJ whole genome shotgun (WGS) entry which is preliminary data.</text>
</comment>
<evidence type="ECO:0000256" key="1">
    <source>
        <dbReference type="ARBA" id="ARBA00004429"/>
    </source>
</evidence>
<dbReference type="PANTHER" id="PTHR33362">
    <property type="entry name" value="SIALIC ACID TRAP TRANSPORTER PERMEASE PROTEIN SIAT-RELATED"/>
    <property type="match status" value="1"/>
</dbReference>
<evidence type="ECO:0000256" key="3">
    <source>
        <dbReference type="ARBA" id="ARBA00022519"/>
    </source>
</evidence>
<feature type="transmembrane region" description="Helical" evidence="7">
    <location>
        <begin position="6"/>
        <end position="35"/>
    </location>
</feature>
<evidence type="ECO:0000256" key="6">
    <source>
        <dbReference type="ARBA" id="ARBA00023136"/>
    </source>
</evidence>
<dbReference type="Proteomes" id="UP000622653">
    <property type="component" value="Unassembled WGS sequence"/>
</dbReference>
<feature type="transmembrane region" description="Helical" evidence="7">
    <location>
        <begin position="56"/>
        <end position="76"/>
    </location>
</feature>
<comment type="subcellular location">
    <subcellularLocation>
        <location evidence="1">Cell inner membrane</location>
        <topology evidence="1">Multi-pass membrane protein</topology>
    </subcellularLocation>
</comment>
<evidence type="ECO:0000313" key="10">
    <source>
        <dbReference type="Proteomes" id="UP000622653"/>
    </source>
</evidence>
<feature type="transmembrane region" description="Helical" evidence="7">
    <location>
        <begin position="214"/>
        <end position="236"/>
    </location>
</feature>
<feature type="transmembrane region" description="Helical" evidence="7">
    <location>
        <begin position="137"/>
        <end position="160"/>
    </location>
</feature>
<proteinExistence type="predicted"/>
<dbReference type="AlphaFoldDB" id="A0A8J7KH67"/>
<evidence type="ECO:0000256" key="4">
    <source>
        <dbReference type="ARBA" id="ARBA00022692"/>
    </source>
</evidence>
<evidence type="ECO:0000256" key="7">
    <source>
        <dbReference type="SAM" id="Phobius"/>
    </source>
</evidence>
<reference evidence="9" key="1">
    <citation type="submission" date="2020-11" db="EMBL/GenBank/DDBJ databases">
        <title>Multidrug resistant novel bacterium Savagea serpentis sp. nov., isolated from the scats of a vine snake (Ahaetulla nasuta).</title>
        <authorList>
            <person name="Venkata Ramana V."/>
            <person name="Vikas Patil S."/>
            <person name="Yogita Lugani V."/>
        </authorList>
    </citation>
    <scope>NUCLEOTIDE SEQUENCE</scope>
    <source>
        <strain evidence="9">SN6</strain>
    </source>
</reference>
<feature type="transmembrane region" description="Helical" evidence="7">
    <location>
        <begin position="270"/>
        <end position="295"/>
    </location>
</feature>
<sequence>MSTGIVLFGSLIILLLLSVPVGFALLLASLATIVLTDIALPFSLMTQVLITANDSFPLMAIPFFILAGVLMGKGGVSERLLDIASSFVGHYRGGFAVATVLTAMFFSAISGSGPATVAAIGTIMIPAMTKRGYNKSFATALVAAAGTIGIVIPPSIPLVIYGVSASASIGDLFVAGIIPGILMGLALIIWSVVHARRENYAVEKKATWKERLHALNRGKGALFMPVVILGGIYGSIFTPTEAAVIAVVYGLILSLFVYREMSIKETIRVIYDSSITTGTIMLIVAAAAVFGRILALEQIPNAVAQSITDITTNPLLFLLIVNVLLIIIGTFMETIAAVIILTPILLPLTVEMGIDPVHFGIIMIVNLSLGFITPPLGLNLFVASSISELKIETLSKAIIPAFLVLVLTLLLITYIPALSLILL</sequence>
<name>A0A8J7KH67_9BACL</name>
<evidence type="ECO:0000256" key="2">
    <source>
        <dbReference type="ARBA" id="ARBA00022475"/>
    </source>
</evidence>
<evidence type="ECO:0000256" key="5">
    <source>
        <dbReference type="ARBA" id="ARBA00022989"/>
    </source>
</evidence>
<keyword evidence="2" id="KW-1003">Cell membrane</keyword>